<name>A0ABS4FYM3_9BACL</name>
<keyword evidence="1" id="KW-1133">Transmembrane helix</keyword>
<evidence type="ECO:0000313" key="4">
    <source>
        <dbReference type="Proteomes" id="UP001519272"/>
    </source>
</evidence>
<dbReference type="Gene3D" id="3.40.50.720">
    <property type="entry name" value="NAD(P)-binding Rossmann-like Domain"/>
    <property type="match status" value="1"/>
</dbReference>
<evidence type="ECO:0000256" key="1">
    <source>
        <dbReference type="SAM" id="Phobius"/>
    </source>
</evidence>
<dbReference type="PANTHER" id="PTHR43796">
    <property type="entry name" value="CARBOXYNORSPERMIDINE SYNTHASE"/>
    <property type="match status" value="1"/>
</dbReference>
<keyword evidence="1" id="KW-0472">Membrane</keyword>
<dbReference type="RefSeq" id="WP_210091257.1">
    <property type="nucleotide sequence ID" value="NZ_JAGGKG010000031.1"/>
</dbReference>
<dbReference type="SUPFAM" id="SSF51735">
    <property type="entry name" value="NAD(P)-binding Rossmann-fold domains"/>
    <property type="match status" value="1"/>
</dbReference>
<feature type="transmembrane region" description="Helical" evidence="1">
    <location>
        <begin position="22"/>
        <end position="43"/>
    </location>
</feature>
<organism evidence="3 4">
    <name type="scientific">Paenibacillus turicensis</name>
    <dbReference type="NCBI Taxonomy" id="160487"/>
    <lineage>
        <taxon>Bacteria</taxon>
        <taxon>Bacillati</taxon>
        <taxon>Bacillota</taxon>
        <taxon>Bacilli</taxon>
        <taxon>Bacillales</taxon>
        <taxon>Paenibacillaceae</taxon>
        <taxon>Paenibacillus</taxon>
    </lineage>
</organism>
<evidence type="ECO:0000313" key="3">
    <source>
        <dbReference type="EMBL" id="MBP1907681.1"/>
    </source>
</evidence>
<keyword evidence="1" id="KW-0812">Transmembrane</keyword>
<feature type="domain" description="Saccharopine dehydrogenase NADP binding" evidence="2">
    <location>
        <begin position="25"/>
        <end position="121"/>
    </location>
</feature>
<dbReference type="Proteomes" id="UP001519272">
    <property type="component" value="Unassembled WGS sequence"/>
</dbReference>
<accession>A0ABS4FYM3</accession>
<proteinExistence type="predicted"/>
<gene>
    <name evidence="3" type="ORF">J2Z32_004362</name>
</gene>
<evidence type="ECO:0000259" key="2">
    <source>
        <dbReference type="Pfam" id="PF03435"/>
    </source>
</evidence>
<reference evidence="3 4" key="1">
    <citation type="submission" date="2021-03" db="EMBL/GenBank/DDBJ databases">
        <title>Genomic Encyclopedia of Type Strains, Phase IV (KMG-IV): sequencing the most valuable type-strain genomes for metagenomic binning, comparative biology and taxonomic classification.</title>
        <authorList>
            <person name="Goeker M."/>
        </authorList>
    </citation>
    <scope>NUCLEOTIDE SEQUENCE [LARGE SCALE GENOMIC DNA]</scope>
    <source>
        <strain evidence="3 4">DSM 14349</strain>
    </source>
</reference>
<comment type="caution">
    <text evidence="3">The sequence shown here is derived from an EMBL/GenBank/DDBJ whole genome shotgun (WGS) entry which is preliminary data.</text>
</comment>
<protein>
    <submittedName>
        <fullName evidence="3">Saccharopine dehydrogenase-like NADP-dependent oxidoreductase</fullName>
    </submittedName>
</protein>
<keyword evidence="4" id="KW-1185">Reference proteome</keyword>
<dbReference type="EMBL" id="JAGGKG010000031">
    <property type="protein sequence ID" value="MBP1907681.1"/>
    <property type="molecule type" value="Genomic_DNA"/>
</dbReference>
<dbReference type="InterPro" id="IPR005097">
    <property type="entry name" value="Sacchrp_dh_NADP-bd"/>
</dbReference>
<sequence>MQEQQEQQDKLEQNKQNQQQEFYTVLVVGGYGVVGSYLTALLAKRNRNVKVLIAGRNMEKAQRAASKIKRAEAVIVDINSNNPLEYLYTMPDAIIVSVNDTHDHLLRQAIQKRIPILDIARWHERVEAAKQVYKEEVGNSPVILGSGWVASVPSIVVKAHQETLIPFENVDIDILLSLKDKTGPDSVTGFVDAHLPFYIWENGQKKEVKGFSNSKSVYFSDKRTFTTHRMRCPEQATLVECGVTQGASVRIAFDSQIMNRTFACLIRTGVWGFLSRKTRKSILHNSKNTNDALHEIIVSIKEKGKTLKISVIDQVGQSHLTAVSAVSQLERLLGLQGRIQPQHGVTFPEQASDVQLDLMAIQDMGVSIKKVV</sequence>
<dbReference type="Pfam" id="PF03435">
    <property type="entry name" value="Sacchrp_dh_NADP"/>
    <property type="match status" value="1"/>
</dbReference>
<dbReference type="PANTHER" id="PTHR43796:SF2">
    <property type="entry name" value="CARBOXYNORSPERMIDINE SYNTHASE"/>
    <property type="match status" value="1"/>
</dbReference>
<dbReference type="InterPro" id="IPR036291">
    <property type="entry name" value="NAD(P)-bd_dom_sf"/>
</dbReference>